<feature type="domain" description="DUF2264" evidence="1">
    <location>
        <begin position="3"/>
        <end position="346"/>
    </location>
</feature>
<dbReference type="Proteomes" id="UP000649573">
    <property type="component" value="Unassembled WGS sequence"/>
</dbReference>
<evidence type="ECO:0000259" key="1">
    <source>
        <dbReference type="Pfam" id="PF10022"/>
    </source>
</evidence>
<dbReference type="PANTHER" id="PTHR35339:SF4">
    <property type="entry name" value="LINALOOL DEHYDRATASE_ISOMERASE DOMAIN-CONTAINING PROTEIN"/>
    <property type="match status" value="1"/>
</dbReference>
<accession>A0ABQ2ULS5</accession>
<evidence type="ECO:0000313" key="2">
    <source>
        <dbReference type="EMBL" id="GGU43398.1"/>
    </source>
</evidence>
<gene>
    <name evidence="2" type="ORF">GCM10010178_39870</name>
</gene>
<sequence length="593" mass="63876">MIRAEWKALADRLLTAAWRWATPCGALLNLPGRPSHNGARCDGLEGYARTFLAAAFRVSDGSDPLGWIDRYASGLEAGTAAPGRDDAESWPVIGDVGAQGQPMVESASVALGLRVTRRWLWDGLDSLVQDRVEEWLRGALRHVPAPNNWYLFPFTVAGFLESVGRGDAETARARERAMELLETWYCGDGWYSDGDGRAFDHYNGWALHLYPVLDSYLAGKDSPHGGRLCAHLESLAEMFGADGAPIHFGRSLTYRFAAASAVALGAVTGHTPLSHGQSRALIGATVRYFLDRGAIGPNGLLSLGWHGSHAATLQPYSGPASPYWASKAFVCLLAPPHHPLWTDSESVLDEDRVLALPGPGLLVQRTGGTVRLHNHGSDHVGPDEAESAAGDDPHYGRFAYSTETGPTARGDIADNHFCVVVAGQRSVRRRIHPLGAGRTGSCGWAASWHRPVFATVPVMVPALRVESVTVAKGVWELRVHRVLGAPYGSTVEQTGWASSEPSGLHPLHGWEQRDEVEAPHGTAFTPWARVPRLSASVRGTALFAAVAALTEGPAPVTVNGATADTIEVRWEDNTITRITFDPVGVTHRWGEEP</sequence>
<dbReference type="RefSeq" id="WP_189255206.1">
    <property type="nucleotide sequence ID" value="NZ_BMRE01000016.1"/>
</dbReference>
<comment type="caution">
    <text evidence="2">The sequence shown here is derived from an EMBL/GenBank/DDBJ whole genome shotgun (WGS) entry which is preliminary data.</text>
</comment>
<dbReference type="PANTHER" id="PTHR35339">
    <property type="entry name" value="LINALOOL DEHYDRATASE_ISOMERASE DOMAIN-CONTAINING PROTEIN"/>
    <property type="match status" value="1"/>
</dbReference>
<dbReference type="PIRSF" id="PIRSF014753">
    <property type="entry name" value="UCP014753"/>
    <property type="match status" value="1"/>
</dbReference>
<evidence type="ECO:0000313" key="3">
    <source>
        <dbReference type="Proteomes" id="UP000649573"/>
    </source>
</evidence>
<dbReference type="Pfam" id="PF10022">
    <property type="entry name" value="DUF2264"/>
    <property type="match status" value="1"/>
</dbReference>
<organism evidence="2 3">
    <name type="scientific">Lentzea flava</name>
    <dbReference type="NCBI Taxonomy" id="103732"/>
    <lineage>
        <taxon>Bacteria</taxon>
        <taxon>Bacillati</taxon>
        <taxon>Actinomycetota</taxon>
        <taxon>Actinomycetes</taxon>
        <taxon>Pseudonocardiales</taxon>
        <taxon>Pseudonocardiaceae</taxon>
        <taxon>Lentzea</taxon>
    </lineage>
</organism>
<reference evidence="3" key="1">
    <citation type="journal article" date="2019" name="Int. J. Syst. Evol. Microbiol.">
        <title>The Global Catalogue of Microorganisms (GCM) 10K type strain sequencing project: providing services to taxonomists for standard genome sequencing and annotation.</title>
        <authorList>
            <consortium name="The Broad Institute Genomics Platform"/>
            <consortium name="The Broad Institute Genome Sequencing Center for Infectious Disease"/>
            <person name="Wu L."/>
            <person name="Ma J."/>
        </authorList>
    </citation>
    <scope>NUCLEOTIDE SEQUENCE [LARGE SCALE GENOMIC DNA]</scope>
    <source>
        <strain evidence="3">JCM 3296</strain>
    </source>
</reference>
<dbReference type="InterPro" id="IPR016624">
    <property type="entry name" value="UCP014753"/>
</dbReference>
<keyword evidence="3" id="KW-1185">Reference proteome</keyword>
<protein>
    <recommendedName>
        <fullName evidence="1">DUF2264 domain-containing protein</fullName>
    </recommendedName>
</protein>
<name>A0ABQ2ULS5_9PSEU</name>
<dbReference type="EMBL" id="BMRE01000016">
    <property type="protein sequence ID" value="GGU43398.1"/>
    <property type="molecule type" value="Genomic_DNA"/>
</dbReference>
<proteinExistence type="predicted"/>
<dbReference type="InterPro" id="IPR049349">
    <property type="entry name" value="DUF2264_N"/>
</dbReference>